<evidence type="ECO:0000313" key="2">
    <source>
        <dbReference type="Proteomes" id="UP000644693"/>
    </source>
</evidence>
<dbReference type="RefSeq" id="WP_189476385.1">
    <property type="nucleotide sequence ID" value="NZ_BMYM01000001.1"/>
</dbReference>
<evidence type="ECO:0000313" key="1">
    <source>
        <dbReference type="EMBL" id="GHD30763.1"/>
    </source>
</evidence>
<gene>
    <name evidence="1" type="ORF">GCM10007053_12890</name>
</gene>
<dbReference type="Proteomes" id="UP000644693">
    <property type="component" value="Unassembled WGS sequence"/>
</dbReference>
<accession>A0A918XGE6</accession>
<reference evidence="1" key="1">
    <citation type="journal article" date="2014" name="Int. J. Syst. Evol. Microbiol.">
        <title>Complete genome sequence of Corynebacterium casei LMG S-19264T (=DSM 44701T), isolated from a smear-ripened cheese.</title>
        <authorList>
            <consortium name="US DOE Joint Genome Institute (JGI-PGF)"/>
            <person name="Walter F."/>
            <person name="Albersmeier A."/>
            <person name="Kalinowski J."/>
            <person name="Ruckert C."/>
        </authorList>
    </citation>
    <scope>NUCLEOTIDE SEQUENCE</scope>
    <source>
        <strain evidence="1">KCTC 23430</strain>
    </source>
</reference>
<dbReference type="InterPro" id="IPR045372">
    <property type="entry name" value="YidB"/>
</dbReference>
<evidence type="ECO:0008006" key="3">
    <source>
        <dbReference type="Google" id="ProtNLM"/>
    </source>
</evidence>
<dbReference type="InterPro" id="IPR027405">
    <property type="entry name" value="YidB-like"/>
</dbReference>
<dbReference type="SUPFAM" id="SSF140804">
    <property type="entry name" value="YidB-like"/>
    <property type="match status" value="1"/>
</dbReference>
<dbReference type="Gene3D" id="1.10.10.690">
    <property type="entry name" value="YidB-like"/>
    <property type="match status" value="1"/>
</dbReference>
<dbReference type="AlphaFoldDB" id="A0A918XGE6"/>
<proteinExistence type="predicted"/>
<sequence length="138" mass="13534">MDIIQLGTQLLSDKLGLSASPETINQAMSSLLGDGQGNVDLQGLATKMASNADLGAIVNSWLGDGGNSPISADALLGLLGENQVADFAGKLGTDTSSAATGLAEVLPQLMDKASSGGSLLEAAGGLGGVMGAAKSLFS</sequence>
<dbReference type="EMBL" id="BMYM01000001">
    <property type="protein sequence ID" value="GHD30763.1"/>
    <property type="molecule type" value="Genomic_DNA"/>
</dbReference>
<organism evidence="1 2">
    <name type="scientific">Parahalioglobus pacificus</name>
    <dbReference type="NCBI Taxonomy" id="930806"/>
    <lineage>
        <taxon>Bacteria</taxon>
        <taxon>Pseudomonadati</taxon>
        <taxon>Pseudomonadota</taxon>
        <taxon>Gammaproteobacteria</taxon>
        <taxon>Cellvibrionales</taxon>
        <taxon>Halieaceae</taxon>
        <taxon>Parahalioglobus</taxon>
    </lineage>
</organism>
<reference evidence="1" key="2">
    <citation type="submission" date="2020-09" db="EMBL/GenBank/DDBJ databases">
        <authorList>
            <person name="Sun Q."/>
            <person name="Kim S."/>
        </authorList>
    </citation>
    <scope>NUCLEOTIDE SEQUENCE</scope>
    <source>
        <strain evidence="1">KCTC 23430</strain>
    </source>
</reference>
<keyword evidence="2" id="KW-1185">Reference proteome</keyword>
<comment type="caution">
    <text evidence="1">The sequence shown here is derived from an EMBL/GenBank/DDBJ whole genome shotgun (WGS) entry which is preliminary data.</text>
</comment>
<name>A0A918XGE6_9GAMM</name>
<dbReference type="Pfam" id="PF20159">
    <property type="entry name" value="YidB"/>
    <property type="match status" value="1"/>
</dbReference>
<protein>
    <recommendedName>
        <fullName evidence="3">DUF937 domain-containing protein</fullName>
    </recommendedName>
</protein>